<dbReference type="PANTHER" id="PTHR30462:SF3">
    <property type="entry name" value="INTERMEMBRANE TRANSPORT PROTEIN PQIA"/>
    <property type="match status" value="1"/>
</dbReference>
<comment type="subcellular location">
    <subcellularLocation>
        <location evidence="1">Cell inner membrane</location>
    </subcellularLocation>
</comment>
<protein>
    <submittedName>
        <fullName evidence="9">Paraquat-inducible protein a</fullName>
    </submittedName>
</protein>
<name>F6G518_RALS8</name>
<dbReference type="GO" id="GO:0005886">
    <property type="term" value="C:plasma membrane"/>
    <property type="evidence" value="ECO:0007669"/>
    <property type="project" value="UniProtKB-SubCell"/>
</dbReference>
<reference evidence="9 10" key="1">
    <citation type="journal article" date="2011" name="J. Bacteriol.">
        <title>Complete genome sequence of the plant pathogen Ralstonia solanacearum strain Po82.</title>
        <authorList>
            <person name="Xu J."/>
            <person name="Zheng H.J."/>
            <person name="Liu L."/>
            <person name="Pan Z.C."/>
            <person name="Prior P."/>
            <person name="Tang B."/>
            <person name="Xu J.S."/>
            <person name="Zhang H."/>
            <person name="Tian Q."/>
            <person name="Zhang L.Q."/>
            <person name="Feng J."/>
        </authorList>
    </citation>
    <scope>NUCLEOTIDE SEQUENCE [LARGE SCALE GENOMIC DNA]</scope>
    <source>
        <strain evidence="9 10">Po82</strain>
    </source>
</reference>
<feature type="compositionally biased region" description="Low complexity" evidence="7">
    <location>
        <begin position="153"/>
        <end position="174"/>
    </location>
</feature>
<dbReference type="eggNOG" id="COG2995">
    <property type="taxonomic scope" value="Bacteria"/>
</dbReference>
<evidence type="ECO:0000256" key="2">
    <source>
        <dbReference type="ARBA" id="ARBA00022475"/>
    </source>
</evidence>
<keyword evidence="3" id="KW-0997">Cell inner membrane</keyword>
<feature type="transmembrane region" description="Helical" evidence="8">
    <location>
        <begin position="350"/>
        <end position="375"/>
    </location>
</feature>
<feature type="compositionally biased region" description="Basic and acidic residues" evidence="7">
    <location>
        <begin position="93"/>
        <end position="109"/>
    </location>
</feature>
<dbReference type="AlphaFoldDB" id="F6G518"/>
<keyword evidence="4 8" id="KW-0812">Transmembrane</keyword>
<evidence type="ECO:0000313" key="10">
    <source>
        <dbReference type="Proteomes" id="UP000007953"/>
    </source>
</evidence>
<dbReference type="InterPro" id="IPR051800">
    <property type="entry name" value="PqiA-PqiB_transport"/>
</dbReference>
<evidence type="ECO:0000256" key="6">
    <source>
        <dbReference type="ARBA" id="ARBA00023136"/>
    </source>
</evidence>
<feature type="transmembrane region" description="Helical" evidence="8">
    <location>
        <begin position="476"/>
        <end position="493"/>
    </location>
</feature>
<dbReference type="HOGENOM" id="CLU_531942_0_0_4"/>
<feature type="compositionally biased region" description="Low complexity" evidence="7">
    <location>
        <begin position="82"/>
        <end position="92"/>
    </location>
</feature>
<feature type="region of interest" description="Disordered" evidence="7">
    <location>
        <begin position="236"/>
        <end position="285"/>
    </location>
</feature>
<keyword evidence="2" id="KW-1003">Cell membrane</keyword>
<feature type="transmembrane region" description="Helical" evidence="8">
    <location>
        <begin position="444"/>
        <end position="470"/>
    </location>
</feature>
<evidence type="ECO:0000256" key="4">
    <source>
        <dbReference type="ARBA" id="ARBA00022692"/>
    </source>
</evidence>
<dbReference type="Proteomes" id="UP000007953">
    <property type="component" value="Chromosome"/>
</dbReference>
<dbReference type="InterPro" id="IPR007498">
    <property type="entry name" value="PqiA-like"/>
</dbReference>
<dbReference type="PANTHER" id="PTHR30462">
    <property type="entry name" value="INTERMEMBRANE TRANSPORT PROTEIN PQIB-RELATED"/>
    <property type="match status" value="1"/>
</dbReference>
<evidence type="ECO:0000256" key="8">
    <source>
        <dbReference type="SAM" id="Phobius"/>
    </source>
</evidence>
<feature type="compositionally biased region" description="Gly residues" evidence="7">
    <location>
        <begin position="192"/>
        <end position="208"/>
    </location>
</feature>
<dbReference type="EMBL" id="CP002819">
    <property type="protein sequence ID" value="AEG70051.1"/>
    <property type="molecule type" value="Genomic_DNA"/>
</dbReference>
<feature type="transmembrane region" description="Helical" evidence="8">
    <location>
        <begin position="395"/>
        <end position="423"/>
    </location>
</feature>
<evidence type="ECO:0000313" key="9">
    <source>
        <dbReference type="EMBL" id="AEG70051.1"/>
    </source>
</evidence>
<evidence type="ECO:0000256" key="3">
    <source>
        <dbReference type="ARBA" id="ARBA00022519"/>
    </source>
</evidence>
<accession>F6G518</accession>
<dbReference type="Pfam" id="PF04403">
    <property type="entry name" value="PqiA"/>
    <property type="match status" value="1"/>
</dbReference>
<evidence type="ECO:0000256" key="1">
    <source>
        <dbReference type="ARBA" id="ARBA00004533"/>
    </source>
</evidence>
<dbReference type="KEGG" id="rsn:RSPO_c02759"/>
<organism evidence="9 10">
    <name type="scientific">Ralstonia solanacearum (strain Po82)</name>
    <dbReference type="NCBI Taxonomy" id="1031711"/>
    <lineage>
        <taxon>Bacteria</taxon>
        <taxon>Pseudomonadati</taxon>
        <taxon>Pseudomonadota</taxon>
        <taxon>Betaproteobacteria</taxon>
        <taxon>Burkholderiales</taxon>
        <taxon>Burkholderiaceae</taxon>
        <taxon>Ralstonia</taxon>
        <taxon>Ralstonia solanacearum species complex</taxon>
    </lineage>
</organism>
<feature type="compositionally biased region" description="Low complexity" evidence="7">
    <location>
        <begin position="236"/>
        <end position="248"/>
    </location>
</feature>
<keyword evidence="6 8" id="KW-0472">Membrane</keyword>
<evidence type="ECO:0000256" key="5">
    <source>
        <dbReference type="ARBA" id="ARBA00022989"/>
    </source>
</evidence>
<proteinExistence type="predicted"/>
<keyword evidence="5 8" id="KW-1133">Transmembrane helix</keyword>
<evidence type="ECO:0000256" key="7">
    <source>
        <dbReference type="SAM" id="MobiDB-lite"/>
    </source>
</evidence>
<gene>
    <name evidence="9" type="ordered locus">RSPO_c02759</name>
</gene>
<feature type="compositionally biased region" description="Basic residues" evidence="7">
    <location>
        <begin position="258"/>
        <end position="267"/>
    </location>
</feature>
<sequence length="512" mass="55152">MVRREIALSAAGILARGPVRGRAGHRIGLACRCAGRRAAARRPRRMDRLRALRHAAPARSHRTGRRGALHALRRQALSQPDRAAVGAAAAGGHRADRLPRRQRVPDRRDGRRRQPQRHHAVERRRGAVQLRHAVRGGAGGAHHRAVPADVPERAGTAADRARARPAASVRPAGAARRRADPPVGHDRDLHAGRGGGADQGGAHGGAGSGHRPVGLCRADRVHDHRAVDRPAAVLARARPDAAAGRPGPCAHRPGCRYASRRTHRRRGPPMTTADTPSAPSPQPARPLRAAAHGLATCERCGLLARLPAAREAARAALAQEEVSEPTAAPVCPRCLAPIHVRKPDSLRRCWALLLAAAAMYLPANMLPVMITETLFGTQQDTILSGIVYLWTSGSWHLAIIVFIASFFVPLAKLGILAVLCLSVRQRWRWKPRTRTRLYVIVEAIGRWSMLDVFVIALLAGLVHLSTLAVIKPGPGVAPFAGVVVLTMLAARCFDPRLIWDAIDEPDSEETTA</sequence>
<feature type="compositionally biased region" description="Basic and acidic residues" evidence="7">
    <location>
        <begin position="177"/>
        <end position="191"/>
    </location>
</feature>
<feature type="compositionally biased region" description="Basic residues" evidence="7">
    <location>
        <begin position="110"/>
        <end position="122"/>
    </location>
</feature>
<feature type="region of interest" description="Disordered" evidence="7">
    <location>
        <begin position="77"/>
        <end position="214"/>
    </location>
</feature>
<dbReference type="PATRIC" id="fig|1031711.3.peg.2698"/>